<organism evidence="1 2">
    <name type="scientific">Allacma fusca</name>
    <dbReference type="NCBI Taxonomy" id="39272"/>
    <lineage>
        <taxon>Eukaryota</taxon>
        <taxon>Metazoa</taxon>
        <taxon>Ecdysozoa</taxon>
        <taxon>Arthropoda</taxon>
        <taxon>Hexapoda</taxon>
        <taxon>Collembola</taxon>
        <taxon>Symphypleona</taxon>
        <taxon>Sminthuridae</taxon>
        <taxon>Allacma</taxon>
    </lineage>
</organism>
<gene>
    <name evidence="1" type="ORF">AFUS01_LOCUS15490</name>
</gene>
<dbReference type="Pfam" id="PF03564">
    <property type="entry name" value="DUF1759"/>
    <property type="match status" value="1"/>
</dbReference>
<protein>
    <submittedName>
        <fullName evidence="1">Uncharacterized protein</fullName>
    </submittedName>
</protein>
<dbReference type="PANTHER" id="PTHR47331">
    <property type="entry name" value="PHD-TYPE DOMAIN-CONTAINING PROTEIN"/>
    <property type="match status" value="1"/>
</dbReference>
<dbReference type="Proteomes" id="UP000708208">
    <property type="component" value="Unassembled WGS sequence"/>
</dbReference>
<dbReference type="EMBL" id="CAJVCH010137461">
    <property type="protein sequence ID" value="CAG7726582.1"/>
    <property type="molecule type" value="Genomic_DNA"/>
</dbReference>
<dbReference type="OrthoDB" id="8056668at2759"/>
<evidence type="ECO:0000313" key="2">
    <source>
        <dbReference type="Proteomes" id="UP000708208"/>
    </source>
</evidence>
<dbReference type="AlphaFoldDB" id="A0A8J2JUH8"/>
<evidence type="ECO:0000313" key="1">
    <source>
        <dbReference type="EMBL" id="CAG7726582.1"/>
    </source>
</evidence>
<dbReference type="PANTHER" id="PTHR47331:SF5">
    <property type="entry name" value="RIBONUCLEASE H"/>
    <property type="match status" value="1"/>
</dbReference>
<dbReference type="InterPro" id="IPR005312">
    <property type="entry name" value="DUF1759"/>
</dbReference>
<feature type="non-terminal residue" evidence="1">
    <location>
        <position position="373"/>
    </location>
</feature>
<comment type="caution">
    <text evidence="1">The sequence shown here is derived from an EMBL/GenBank/DDBJ whole genome shotgun (WGS) entry which is preliminary data.</text>
</comment>
<keyword evidence="2" id="KW-1185">Reference proteome</keyword>
<accession>A0A8J2JUH8</accession>
<sequence>MARLQKSLKGTALQTVQGLMISPENLDQVIKILERRFGRPDIVIRTLIEKARKTPSPKEDKLEMLITFSNAVQNLVAIMRILKGTAYMLNPELTEELVSKLPSHLKLKWGKFVLRQSDPITLEHLANWLDNVANAASITSSFIFETDSKPGYKKDDRFKKKPETVLTVIEDARATSVSQQERLKKCHICEKSSHPPDKCTEMKKLTVDERWKLVSNKSLCFHCLLKGCQLSKHQSKKECGVEGSVDTYALFDEASTVTLIDSSLVRKLGLKGQHEPLNIQWTNSQTSWMKESMNVSVDILGRSGPEIFHVDNVHTMKDMDLPVQSVDVPRLRTTWNYLSTVDVESLVGAKPQILLGQDNYHLIVPRELIEGPP</sequence>
<proteinExistence type="predicted"/>
<reference evidence="1" key="1">
    <citation type="submission" date="2021-06" db="EMBL/GenBank/DDBJ databases">
        <authorList>
            <person name="Hodson N. C."/>
            <person name="Mongue J. A."/>
            <person name="Jaron S. K."/>
        </authorList>
    </citation>
    <scope>NUCLEOTIDE SEQUENCE</scope>
</reference>
<name>A0A8J2JUH8_9HEXA</name>